<dbReference type="InterPro" id="IPR007607">
    <property type="entry name" value="BacA/B"/>
</dbReference>
<reference evidence="2 3" key="1">
    <citation type="journal article" date="2014" name="PLoS Genet.">
        <title>Phylogenetically driven sequencing of extremely halophilic archaea reveals strategies for static and dynamic osmo-response.</title>
        <authorList>
            <person name="Becker E.A."/>
            <person name="Seitzer P.M."/>
            <person name="Tritt A."/>
            <person name="Larsen D."/>
            <person name="Krusor M."/>
            <person name="Yao A.I."/>
            <person name="Wu D."/>
            <person name="Madern D."/>
            <person name="Eisen J.A."/>
            <person name="Darling A.E."/>
            <person name="Facciotti M.T."/>
        </authorList>
    </citation>
    <scope>NUCLEOTIDE SEQUENCE [LARGE SCALE GENOMIC DNA]</scope>
    <source>
        <strain evidence="2 3">DSM 8989</strain>
    </source>
</reference>
<dbReference type="OrthoDB" id="105377at2157"/>
<feature type="region of interest" description="Disordered" evidence="1">
    <location>
        <begin position="275"/>
        <end position="424"/>
    </location>
</feature>
<dbReference type="Pfam" id="PF04519">
    <property type="entry name" value="Bactofilin"/>
    <property type="match status" value="1"/>
</dbReference>
<feature type="compositionally biased region" description="Acidic residues" evidence="1">
    <location>
        <begin position="351"/>
        <end position="365"/>
    </location>
</feature>
<feature type="compositionally biased region" description="Acidic residues" evidence="1">
    <location>
        <begin position="389"/>
        <end position="403"/>
    </location>
</feature>
<dbReference type="PANTHER" id="PTHR35024">
    <property type="entry name" value="HYPOTHETICAL CYTOSOLIC PROTEIN"/>
    <property type="match status" value="1"/>
</dbReference>
<dbReference type="PANTHER" id="PTHR35024:SF4">
    <property type="entry name" value="POLYMER-FORMING CYTOSKELETAL PROTEIN"/>
    <property type="match status" value="1"/>
</dbReference>
<dbReference type="PATRIC" id="fig|1227456.3.peg.1962"/>
<dbReference type="SUPFAM" id="SSF51161">
    <property type="entry name" value="Trimeric LpxA-like enzymes"/>
    <property type="match status" value="1"/>
</dbReference>
<evidence type="ECO:0000313" key="3">
    <source>
        <dbReference type="Proteomes" id="UP000011625"/>
    </source>
</evidence>
<dbReference type="RefSeq" id="WP_005043030.1">
    <property type="nucleotide sequence ID" value="NZ_AOME01000053.1"/>
</dbReference>
<sequence length="424" mass="44698">MSLRSDPLAALVVPDGTTVEEHAIVTETDVIVGAQSEIALGVRGRNVIAGERVTIAGDVEAEADCRLDTWCEIGGNVLAGADAYIGERVTIDGQLVVAGDLDIGDDVTIEEGFDANGWIVIRNPVPTLVFLFTYLTHLLHIGEEDMAEDVVAEVFDEEEAEPLVIPRNADVTDDAWRVSTPAEVGADCRLHGNLRAASITVDERSEVFGSLRARESIVVESETTVHGDVTTRGGAVEVAADARIRGDIACEQLRLHEGAVVEGAMRARGEMTIVREENPLAIAPESDTETATGASEAAEDRSPSTEPGADAEVEASEPDEPAEPTDGADRTDLIQAIEPIDAPTASTERTADEEESEPSNEDESAATDHGEANAADEEPSEPVIREAEPEASESAEPAADDSEGSGTSDPEASEEPKGSFTPPE</sequence>
<dbReference type="Gene3D" id="2.160.10.10">
    <property type="entry name" value="Hexapeptide repeat proteins"/>
    <property type="match status" value="1"/>
</dbReference>
<dbReference type="STRING" id="1227456.C450_09723"/>
<protein>
    <recommendedName>
        <fullName evidence="4">Acyltransferase</fullName>
    </recommendedName>
</protein>
<organism evidence="2 3">
    <name type="scientific">Halococcus salifodinae DSM 8989</name>
    <dbReference type="NCBI Taxonomy" id="1227456"/>
    <lineage>
        <taxon>Archaea</taxon>
        <taxon>Methanobacteriati</taxon>
        <taxon>Methanobacteriota</taxon>
        <taxon>Stenosarchaea group</taxon>
        <taxon>Halobacteria</taxon>
        <taxon>Halobacteriales</taxon>
        <taxon>Halococcaceae</taxon>
        <taxon>Halococcus</taxon>
    </lineage>
</organism>
<evidence type="ECO:0000256" key="1">
    <source>
        <dbReference type="SAM" id="MobiDB-lite"/>
    </source>
</evidence>
<feature type="compositionally biased region" description="Acidic residues" evidence="1">
    <location>
        <begin position="309"/>
        <end position="323"/>
    </location>
</feature>
<gene>
    <name evidence="2" type="ORF">C450_09723</name>
</gene>
<dbReference type="InterPro" id="IPR011004">
    <property type="entry name" value="Trimer_LpxA-like_sf"/>
</dbReference>
<dbReference type="AlphaFoldDB" id="M0N4C6"/>
<evidence type="ECO:0000313" key="2">
    <source>
        <dbReference type="EMBL" id="EMA52736.1"/>
    </source>
</evidence>
<dbReference type="Proteomes" id="UP000011625">
    <property type="component" value="Unassembled WGS sequence"/>
</dbReference>
<dbReference type="EMBL" id="AOME01000053">
    <property type="protein sequence ID" value="EMA52736.1"/>
    <property type="molecule type" value="Genomic_DNA"/>
</dbReference>
<evidence type="ECO:0008006" key="4">
    <source>
        <dbReference type="Google" id="ProtNLM"/>
    </source>
</evidence>
<comment type="caution">
    <text evidence="2">The sequence shown here is derived from an EMBL/GenBank/DDBJ whole genome shotgun (WGS) entry which is preliminary data.</text>
</comment>
<accession>M0N4C6</accession>
<proteinExistence type="predicted"/>
<keyword evidence="3" id="KW-1185">Reference proteome</keyword>
<name>M0N4C6_9EURY</name>